<feature type="compositionally biased region" description="Basic residues" evidence="1">
    <location>
        <begin position="1695"/>
        <end position="1706"/>
    </location>
</feature>
<dbReference type="EMBL" id="JBBJCI010000038">
    <property type="protein sequence ID" value="KAK7250208.1"/>
    <property type="molecule type" value="Genomic_DNA"/>
</dbReference>
<feature type="region of interest" description="Disordered" evidence="1">
    <location>
        <begin position="157"/>
        <end position="248"/>
    </location>
</feature>
<feature type="compositionally biased region" description="Basic residues" evidence="1">
    <location>
        <begin position="1874"/>
        <end position="1887"/>
    </location>
</feature>
<gene>
    <name evidence="2" type="ORF">SO694_000066109</name>
</gene>
<feature type="compositionally biased region" description="Acidic residues" evidence="1">
    <location>
        <begin position="326"/>
        <end position="342"/>
    </location>
</feature>
<dbReference type="CDD" id="cd22671">
    <property type="entry name" value="FHA_APTX-like"/>
    <property type="match status" value="1"/>
</dbReference>
<dbReference type="Proteomes" id="UP001363151">
    <property type="component" value="Unassembled WGS sequence"/>
</dbReference>
<keyword evidence="3" id="KW-1185">Reference proteome</keyword>
<dbReference type="Gene3D" id="2.60.200.20">
    <property type="match status" value="1"/>
</dbReference>
<feature type="compositionally biased region" description="Basic and acidic residues" evidence="1">
    <location>
        <begin position="314"/>
        <end position="325"/>
    </location>
</feature>
<protein>
    <recommendedName>
        <fullName evidence="4">PDZ domain-containing protein</fullName>
    </recommendedName>
</protein>
<organism evidence="2 3">
    <name type="scientific">Aureococcus anophagefferens</name>
    <name type="common">Harmful bloom alga</name>
    <dbReference type="NCBI Taxonomy" id="44056"/>
    <lineage>
        <taxon>Eukaryota</taxon>
        <taxon>Sar</taxon>
        <taxon>Stramenopiles</taxon>
        <taxon>Ochrophyta</taxon>
        <taxon>Pelagophyceae</taxon>
        <taxon>Pelagomonadales</taxon>
        <taxon>Pelagomonadaceae</taxon>
        <taxon>Aureococcus</taxon>
    </lineage>
</organism>
<comment type="caution">
    <text evidence="2">The sequence shown here is derived from an EMBL/GenBank/DDBJ whole genome shotgun (WGS) entry which is preliminary data.</text>
</comment>
<dbReference type="InterPro" id="IPR008984">
    <property type="entry name" value="SMAD_FHA_dom_sf"/>
</dbReference>
<dbReference type="PANTHER" id="PTHR36681:SF3">
    <property type="entry name" value="NUCLEAR GTPASE, GERMINAL CENTER-ASSOCIATED, TANDEM DUPLICATE 3"/>
    <property type="match status" value="1"/>
</dbReference>
<reference evidence="2 3" key="1">
    <citation type="submission" date="2024-03" db="EMBL/GenBank/DDBJ databases">
        <title>Aureococcus anophagefferens CCMP1851 and Kratosvirus quantuckense: Draft genome of a second virus-susceptible host strain in the model system.</title>
        <authorList>
            <person name="Chase E."/>
            <person name="Truchon A.R."/>
            <person name="Schepens W."/>
            <person name="Wilhelm S.W."/>
        </authorList>
    </citation>
    <scope>NUCLEOTIDE SEQUENCE [LARGE SCALE GENOMIC DNA]</scope>
    <source>
        <strain evidence="2 3">CCMP1851</strain>
    </source>
</reference>
<evidence type="ECO:0000313" key="3">
    <source>
        <dbReference type="Proteomes" id="UP001363151"/>
    </source>
</evidence>
<feature type="region of interest" description="Disordered" evidence="1">
    <location>
        <begin position="1679"/>
        <end position="1755"/>
    </location>
</feature>
<feature type="region of interest" description="Disordered" evidence="1">
    <location>
        <begin position="1858"/>
        <end position="1896"/>
    </location>
</feature>
<feature type="compositionally biased region" description="Low complexity" evidence="1">
    <location>
        <begin position="1709"/>
        <end position="1746"/>
    </location>
</feature>
<proteinExistence type="predicted"/>
<evidence type="ECO:0000313" key="2">
    <source>
        <dbReference type="EMBL" id="KAK7250208.1"/>
    </source>
</evidence>
<dbReference type="PANTHER" id="PTHR36681">
    <property type="entry name" value="NUCLEAR GTPASE, GERMINAL CENTER-ASSOCIATED, TANDEM DUPLICATE 3"/>
    <property type="match status" value="1"/>
</dbReference>
<accession>A0ABR1GAK4</accession>
<feature type="compositionally biased region" description="Basic residues" evidence="1">
    <location>
        <begin position="301"/>
        <end position="313"/>
    </location>
</feature>
<dbReference type="SUPFAM" id="SSF52540">
    <property type="entry name" value="P-loop containing nucleoside triphosphate hydrolases"/>
    <property type="match status" value="1"/>
</dbReference>
<feature type="region of interest" description="Disordered" evidence="1">
    <location>
        <begin position="294"/>
        <end position="382"/>
    </location>
</feature>
<feature type="region of interest" description="Disordered" evidence="1">
    <location>
        <begin position="1608"/>
        <end position="1651"/>
    </location>
</feature>
<feature type="compositionally biased region" description="Basic residues" evidence="1">
    <location>
        <begin position="1615"/>
        <end position="1650"/>
    </location>
</feature>
<feature type="compositionally biased region" description="Acidic residues" evidence="1">
    <location>
        <begin position="353"/>
        <end position="369"/>
    </location>
</feature>
<dbReference type="SUPFAM" id="SSF49879">
    <property type="entry name" value="SMAD/FHA domain"/>
    <property type="match status" value="1"/>
</dbReference>
<evidence type="ECO:0000256" key="1">
    <source>
        <dbReference type="SAM" id="MobiDB-lite"/>
    </source>
</evidence>
<sequence>MDCLPPPQTPHPRPRRALALRSVGGVVTPLPDGEVVLGREGSLGLGITSPLVSRQQALLVRDGAGGLRLVSRGRVNPTLLVRDGGAVLRLAQGESVEVSPGDAIVLRGDRVLREGAGSLVSDDEAFTLVDEEAPDMDLAAALSEIARLRAELDAARRAPATPAAAEPTDAEAAPAAAPSPMEEEVERPMEPTAAPSPTEEAERPLDSQGTVEPTAAPSPMEEEAERPMEQTAAPSPMEEEIERPMDSQGTVVATPAAAEAPLAVDAVDALRLTKGLEVASLTYTEDGKRLAARWRGGGATRRPRARGRRRAPSRRFDAARARAEAAEGDDDDDSVGDFDDDPCATSALVAAELDSETDDSPYEASDDEERGGAPRATNKAETRGSKFVERLLAGAAAEGVVSSMRWDGDSLRGAVSGGDRQVVVTVEVRAAGDAVVLRASCRRTKDHKSWGAGVGLADSVPALQLLRFAAIKPGDVARVRDVAADAAKLAPRAVADVLLHAVATAEKPTSAYDGLKAVISDPGEAAAAASYVASCRAKLVSLYELYNPAKLNEVDDLLAKYAGREAHFLSAVERKYSGADAIPLLKDEAAVMQGVIAAPVTVSLLVDVDAFSKLALPAAIASVMRKYRVHAPARPGQQPTAMTWKYELCFKLVSPIFYDAEEGVVFGRVQRTNTADPNDHSYEGGADVAFKAVRVAEGLRLDLARSWSQADDNWSQPLLTPAAIAFAKLASTRHAVEVDALRSALLALPDVRAAAVDVAFSPATSGAGLDVALPRLLAEAASAGAASPGAAYVRDLDAVVLDAEAPKDDPAVASLEETTATAVMAYVEEAKDAFEEKEREVEETRENWVNGKDCDCSPEYYGRGGCPCGEWRCGGDCGEAEIHCDCATDLNPLPDPDEFAGKKLKKTVDAILGRADGVPENVREALLAGVVGGLIDARDNALEGRRVLRGPGGVKGFVAASEIDEALRAEIDTRLDDLTGRAAKLAKAGRPGLVARLVPLRPMVAFPSEDLIEAMATAPESKPVLLAAVNAAAAKLGARLRDAGDKYYAVRDFAAARSNIRELLARGWLDKWETVADACALDGADKLSHCMDVVEFALEVARHEAAPDETLPALAARGATLRAIAAEDAGAGAAAAAKRALGAIAEAKLWDRWLVVARVAVELDRGAETVAAAARGAAAFLAHDVKAGAAAVRAGIADGWLPADRSLAVEAFAGPAPRNQRVALYELALDEADAAPSLHDSVLDAIASRPNDGLLADAPDAFLDRVAALRPDLAVSLCLASLDGAGGRKRAARVLIAHGSDDALLAFVRAEVAEAAKKATKVSFVAQSADLGITFTHASRDPHTSGSYGQRGLKVITVTGAAEAAGVRVGMQLDTINGVSVGRDGPEALRSRLRMATRPTTLTFSWSAPVAQRTQPVSHYNYNYNNDRFQDTQFDNAVSAAYEELRRAHADSIPTSVDWLHSMLVSSDRRCGEAACALTAGAYDAAAARWPVRLATDLGAVANAPIPQSPCTTGHPGAEHVWRCSRCSGTCNAGVRAMAQVRALIRAGVSESVAGHVLGSLAERTINLLSIKVRTKVEAPLRMLVTRPGPDVGPRFEMTKRLPEWEGLKMAPYAHPRRRPRRRARRAPTTRRRGSPPSSRRRRSKRWPRRARAEAIDGEALRSMGEDELCDVLFQGANRARGSRRGSSRSGSGRPARRAAGRRRRLDRGLAAWGARRSCPSSTARCSRRSTTTSSTPSWASTTTRSRAPRRTRSARANLCRRAVPGFDDALPPKPETLHEVVVVGSTGAGKSSLLNALVGEAEVLPTNCMRACTHAPVVALECLARARARAPYEVEVAFLSRDEWAAALAPLAAHREQHGAAVPPADSAGRARGASRTRRRTRRGRRPSSTSGWGP</sequence>
<dbReference type="Gene3D" id="3.40.50.300">
    <property type="entry name" value="P-loop containing nucleotide triphosphate hydrolases"/>
    <property type="match status" value="1"/>
</dbReference>
<evidence type="ECO:0008006" key="4">
    <source>
        <dbReference type="Google" id="ProtNLM"/>
    </source>
</evidence>
<feature type="compositionally biased region" description="Low complexity" evidence="1">
    <location>
        <begin position="157"/>
        <end position="180"/>
    </location>
</feature>
<name>A0ABR1GAK4_AURAN</name>
<dbReference type="InterPro" id="IPR027417">
    <property type="entry name" value="P-loop_NTPase"/>
</dbReference>